<sequence length="135" mass="15166">MVEKMCHALAMSYVMSFGNYPGMPVSCGSMKSEYNFLVDKVDPFARDVLIVLKLLDMLFKIQKNHGYLISTSAAVTLVALSHLFLARFLTSSVKPFFALPPSLPNPLFTVSDPFFSKTLHQFLNFSFGSFLFVCF</sequence>
<protein>
    <submittedName>
        <fullName evidence="2">Uncharacterized protein</fullName>
    </submittedName>
</protein>
<dbReference type="EMBL" id="JAYKXN010000004">
    <property type="protein sequence ID" value="KAK7294727.1"/>
    <property type="molecule type" value="Genomic_DNA"/>
</dbReference>
<evidence type="ECO:0000313" key="3">
    <source>
        <dbReference type="Proteomes" id="UP001359559"/>
    </source>
</evidence>
<comment type="caution">
    <text evidence="2">The sequence shown here is derived from an EMBL/GenBank/DDBJ whole genome shotgun (WGS) entry which is preliminary data.</text>
</comment>
<organism evidence="2 3">
    <name type="scientific">Clitoria ternatea</name>
    <name type="common">Butterfly pea</name>
    <dbReference type="NCBI Taxonomy" id="43366"/>
    <lineage>
        <taxon>Eukaryota</taxon>
        <taxon>Viridiplantae</taxon>
        <taxon>Streptophyta</taxon>
        <taxon>Embryophyta</taxon>
        <taxon>Tracheophyta</taxon>
        <taxon>Spermatophyta</taxon>
        <taxon>Magnoliopsida</taxon>
        <taxon>eudicotyledons</taxon>
        <taxon>Gunneridae</taxon>
        <taxon>Pentapetalae</taxon>
        <taxon>rosids</taxon>
        <taxon>fabids</taxon>
        <taxon>Fabales</taxon>
        <taxon>Fabaceae</taxon>
        <taxon>Papilionoideae</taxon>
        <taxon>50 kb inversion clade</taxon>
        <taxon>NPAAA clade</taxon>
        <taxon>indigoferoid/millettioid clade</taxon>
        <taxon>Phaseoleae</taxon>
        <taxon>Clitoria</taxon>
    </lineage>
</organism>
<dbReference type="Proteomes" id="UP001359559">
    <property type="component" value="Unassembled WGS sequence"/>
</dbReference>
<name>A0AAN9J9N9_CLITE</name>
<keyword evidence="1" id="KW-1133">Transmembrane helix</keyword>
<feature type="transmembrane region" description="Helical" evidence="1">
    <location>
        <begin position="67"/>
        <end position="89"/>
    </location>
</feature>
<keyword evidence="1" id="KW-0472">Membrane</keyword>
<evidence type="ECO:0000313" key="2">
    <source>
        <dbReference type="EMBL" id="KAK7294727.1"/>
    </source>
</evidence>
<keyword evidence="3" id="KW-1185">Reference proteome</keyword>
<gene>
    <name evidence="2" type="ORF">RJT34_17622</name>
</gene>
<reference evidence="2 3" key="1">
    <citation type="submission" date="2024-01" db="EMBL/GenBank/DDBJ databases">
        <title>The genomes of 5 underutilized Papilionoideae crops provide insights into root nodulation and disease resistance.</title>
        <authorList>
            <person name="Yuan L."/>
        </authorList>
    </citation>
    <scope>NUCLEOTIDE SEQUENCE [LARGE SCALE GENOMIC DNA]</scope>
    <source>
        <strain evidence="2">LY-2023</strain>
        <tissue evidence="2">Leaf</tissue>
    </source>
</reference>
<accession>A0AAN9J9N9</accession>
<keyword evidence="1" id="KW-0812">Transmembrane</keyword>
<proteinExistence type="predicted"/>
<dbReference type="AlphaFoldDB" id="A0AAN9J9N9"/>
<evidence type="ECO:0000256" key="1">
    <source>
        <dbReference type="SAM" id="Phobius"/>
    </source>
</evidence>